<protein>
    <recommendedName>
        <fullName evidence="2">YdbS-like PH domain-containing protein</fullName>
    </recommendedName>
</protein>
<keyword evidence="1" id="KW-0472">Membrane</keyword>
<organism evidence="3 4">
    <name type="scientific">Candidatus Ryanbacteria bacterium RIFCSPHIGHO2_01_45_13</name>
    <dbReference type="NCBI Taxonomy" id="1802112"/>
    <lineage>
        <taxon>Bacteria</taxon>
        <taxon>Candidatus Ryaniibacteriota</taxon>
    </lineage>
</organism>
<feature type="transmembrane region" description="Helical" evidence="1">
    <location>
        <begin position="56"/>
        <end position="81"/>
    </location>
</feature>
<dbReference type="AlphaFoldDB" id="A0A1G2FXM1"/>
<evidence type="ECO:0000313" key="3">
    <source>
        <dbReference type="EMBL" id="OGZ42825.1"/>
    </source>
</evidence>
<proteinExistence type="predicted"/>
<evidence type="ECO:0000259" key="2">
    <source>
        <dbReference type="Pfam" id="PF03703"/>
    </source>
</evidence>
<keyword evidence="1" id="KW-1133">Transmembrane helix</keyword>
<keyword evidence="1" id="KW-0812">Transmembrane</keyword>
<dbReference type="InterPro" id="IPR005182">
    <property type="entry name" value="YdbS-like_PH"/>
</dbReference>
<gene>
    <name evidence="3" type="ORF">A2W41_00725</name>
</gene>
<evidence type="ECO:0000256" key="1">
    <source>
        <dbReference type="SAM" id="Phobius"/>
    </source>
</evidence>
<dbReference type="Proteomes" id="UP000176700">
    <property type="component" value="Unassembled WGS sequence"/>
</dbReference>
<dbReference type="EMBL" id="MHNI01000013">
    <property type="protein sequence ID" value="OGZ42825.1"/>
    <property type="molecule type" value="Genomic_DNA"/>
</dbReference>
<comment type="caution">
    <text evidence="3">The sequence shown here is derived from an EMBL/GenBank/DDBJ whole genome shotgun (WGS) entry which is preliminary data.</text>
</comment>
<sequence>MIELKKNEKVLLVLHRHWIVIAGQVVATVLLFLIPIILVLFGGLFQKLPGGGVGPFLFFIITLYWMVVVGWLFVVWIKYWLDVWVITTERVIDIDQVALFHRRISEFSLTRVQDVTVSIPNILATFLGFGNITVQTAGETSFSIRDVSHCNQAKSIILSQSEKLRKDS</sequence>
<reference evidence="3 4" key="1">
    <citation type="journal article" date="2016" name="Nat. Commun.">
        <title>Thousands of microbial genomes shed light on interconnected biogeochemical processes in an aquifer system.</title>
        <authorList>
            <person name="Anantharaman K."/>
            <person name="Brown C.T."/>
            <person name="Hug L.A."/>
            <person name="Sharon I."/>
            <person name="Castelle C.J."/>
            <person name="Probst A.J."/>
            <person name="Thomas B.C."/>
            <person name="Singh A."/>
            <person name="Wilkins M.J."/>
            <person name="Karaoz U."/>
            <person name="Brodie E.L."/>
            <person name="Williams K.H."/>
            <person name="Hubbard S.S."/>
            <person name="Banfield J.F."/>
        </authorList>
    </citation>
    <scope>NUCLEOTIDE SEQUENCE [LARGE SCALE GENOMIC DNA]</scope>
</reference>
<dbReference type="Pfam" id="PF03703">
    <property type="entry name" value="bPH_2"/>
    <property type="match status" value="1"/>
</dbReference>
<evidence type="ECO:0000313" key="4">
    <source>
        <dbReference type="Proteomes" id="UP000176700"/>
    </source>
</evidence>
<feature type="transmembrane region" description="Helical" evidence="1">
    <location>
        <begin position="21"/>
        <end position="44"/>
    </location>
</feature>
<feature type="domain" description="YdbS-like PH" evidence="2">
    <location>
        <begin position="86"/>
        <end position="152"/>
    </location>
</feature>
<name>A0A1G2FXM1_9BACT</name>
<accession>A0A1G2FXM1</accession>